<dbReference type="PANTHER" id="PTHR14614">
    <property type="entry name" value="HEPATOCELLULAR CARCINOMA-ASSOCIATED ANTIGEN"/>
    <property type="match status" value="1"/>
</dbReference>
<evidence type="ECO:0000313" key="2">
    <source>
        <dbReference type="Proteomes" id="UP001174694"/>
    </source>
</evidence>
<dbReference type="AlphaFoldDB" id="A0AA38RSJ2"/>
<accession>A0AA38RSJ2</accession>
<dbReference type="Proteomes" id="UP001174694">
    <property type="component" value="Unassembled WGS sequence"/>
</dbReference>
<gene>
    <name evidence="1" type="ORF">NKR23_g5519</name>
</gene>
<keyword evidence="1" id="KW-0808">Transferase</keyword>
<dbReference type="Pfam" id="PF10294">
    <property type="entry name" value="Methyltransf_16"/>
    <property type="match status" value="1"/>
</dbReference>
<name>A0AA38RSJ2_9PEZI</name>
<dbReference type="EMBL" id="JANBVO010000015">
    <property type="protein sequence ID" value="KAJ9145119.1"/>
    <property type="molecule type" value="Genomic_DNA"/>
</dbReference>
<keyword evidence="1" id="KW-0489">Methyltransferase</keyword>
<dbReference type="SUPFAM" id="SSF53335">
    <property type="entry name" value="S-adenosyl-L-methionine-dependent methyltransferases"/>
    <property type="match status" value="1"/>
</dbReference>
<protein>
    <submittedName>
        <fullName evidence="1">S-adenosyl-L-methionine-dependent methyltransferase</fullName>
    </submittedName>
</protein>
<keyword evidence="2" id="KW-1185">Reference proteome</keyword>
<organism evidence="1 2">
    <name type="scientific">Pleurostoma richardsiae</name>
    <dbReference type="NCBI Taxonomy" id="41990"/>
    <lineage>
        <taxon>Eukaryota</taxon>
        <taxon>Fungi</taxon>
        <taxon>Dikarya</taxon>
        <taxon>Ascomycota</taxon>
        <taxon>Pezizomycotina</taxon>
        <taxon>Sordariomycetes</taxon>
        <taxon>Sordariomycetidae</taxon>
        <taxon>Calosphaeriales</taxon>
        <taxon>Pleurostomataceae</taxon>
        <taxon>Pleurostoma</taxon>
    </lineage>
</organism>
<dbReference type="GO" id="GO:0005737">
    <property type="term" value="C:cytoplasm"/>
    <property type="evidence" value="ECO:0007669"/>
    <property type="project" value="TreeGrafter"/>
</dbReference>
<dbReference type="InterPro" id="IPR019410">
    <property type="entry name" value="Methyltransf_16"/>
</dbReference>
<sequence length="355" mass="39532">MDNPTISNCRGQVDRFCRQYFQLEQQLDYPDGQFLREHDIQEELYARLFCQPDRASQAALVYLPPPRYRLRTLKELVARIESAIEDWDQYGISDNLMSSLAAMLAAPLPSETAAAQQKCYVTYHLPTLQQDLVLRCPTIALLESRALISAAGTTGLRTWEAALHLGRYLCSRSDSVRGKRVLELGAGTGYLSILCAKYLGAAQAIASDGSDDVVNNLPDNFFLNGFQGTDLVKPLDLKWGHALVGTEEKDWNGGRIVDAVIGADITYDSSIIPALVATLEELAVLFPRVEIIIAATERNRATFETFQTVCHKVGFTIEPVAFPVPARENQEGPFYNDQPPIHICHLWHTFDGISK</sequence>
<reference evidence="1" key="1">
    <citation type="submission" date="2022-07" db="EMBL/GenBank/DDBJ databases">
        <title>Fungi with potential for degradation of polypropylene.</title>
        <authorList>
            <person name="Gostincar C."/>
        </authorList>
    </citation>
    <scope>NUCLEOTIDE SEQUENCE</scope>
    <source>
        <strain evidence="1">EXF-13308</strain>
    </source>
</reference>
<evidence type="ECO:0000313" key="1">
    <source>
        <dbReference type="EMBL" id="KAJ9145119.1"/>
    </source>
</evidence>
<dbReference type="GO" id="GO:0032259">
    <property type="term" value="P:methylation"/>
    <property type="evidence" value="ECO:0007669"/>
    <property type="project" value="UniProtKB-KW"/>
</dbReference>
<dbReference type="PANTHER" id="PTHR14614:SF130">
    <property type="entry name" value="PROTEIN-LYSINE N-METHYLTRANSFERASE EEF2KMT"/>
    <property type="match status" value="1"/>
</dbReference>
<comment type="caution">
    <text evidence="1">The sequence shown here is derived from an EMBL/GenBank/DDBJ whole genome shotgun (WGS) entry which is preliminary data.</text>
</comment>
<proteinExistence type="predicted"/>
<dbReference type="Gene3D" id="3.40.50.150">
    <property type="entry name" value="Vaccinia Virus protein VP39"/>
    <property type="match status" value="1"/>
</dbReference>
<dbReference type="GO" id="GO:0008757">
    <property type="term" value="F:S-adenosylmethionine-dependent methyltransferase activity"/>
    <property type="evidence" value="ECO:0007669"/>
    <property type="project" value="UniProtKB-ARBA"/>
</dbReference>
<dbReference type="InterPro" id="IPR029063">
    <property type="entry name" value="SAM-dependent_MTases_sf"/>
</dbReference>